<dbReference type="GO" id="GO:0090729">
    <property type="term" value="F:toxin activity"/>
    <property type="evidence" value="ECO:0007669"/>
    <property type="project" value="UniProtKB-KW"/>
</dbReference>
<protein>
    <recommendedName>
        <fullName evidence="4">Hemolysin</fullName>
    </recommendedName>
</protein>
<feature type="compositionally biased region" description="Basic residues" evidence="2">
    <location>
        <begin position="1"/>
        <end position="28"/>
    </location>
</feature>
<sequence length="118" mass="12658">MLKTPRCLKAKRQPRRHGRRRDWGRFRRLGISVSASANKGKGSESGNGTTHSETTVDAGNNLILNSGRDTTLTGAQVSGDKVVMDVGRNLTLTSEQDSDRYDSKQQNASAGAASPSAQ</sequence>
<reference evidence="3" key="1">
    <citation type="submission" date="2018-05" db="EMBL/GenBank/DDBJ databases">
        <title>Bacterial isolates from healthy term breastfed infants carrying antibiotic resistance genes.</title>
        <authorList>
            <person name="Casaburi G."/>
        </authorList>
    </citation>
    <scope>NUCLEOTIDE SEQUENCE [LARGE SCALE GENOMIC DNA]</scope>
    <source>
        <strain evidence="3">7084_4</strain>
    </source>
</reference>
<dbReference type="AlphaFoldDB" id="A0A5P6A9S7"/>
<gene>
    <name evidence="3" type="ORF">DMB90_11040</name>
</gene>
<feature type="compositionally biased region" description="Polar residues" evidence="2">
    <location>
        <begin position="104"/>
        <end position="118"/>
    </location>
</feature>
<name>A0A5P6A9S7_RAOPL</name>
<dbReference type="GO" id="GO:0003824">
    <property type="term" value="F:catalytic activity"/>
    <property type="evidence" value="ECO:0007669"/>
    <property type="project" value="UniProtKB-ARBA"/>
</dbReference>
<feature type="region of interest" description="Disordered" evidence="2">
    <location>
        <begin position="1"/>
        <end position="62"/>
    </location>
</feature>
<proteinExistence type="predicted"/>
<dbReference type="EMBL" id="CP029752">
    <property type="protein sequence ID" value="QFG76706.1"/>
    <property type="molecule type" value="Genomic_DNA"/>
</dbReference>
<feature type="compositionally biased region" description="Polar residues" evidence="2">
    <location>
        <begin position="44"/>
        <end position="62"/>
    </location>
</feature>
<dbReference type="InterPro" id="IPR025157">
    <property type="entry name" value="Hemagglutinin_rpt"/>
</dbReference>
<accession>A0A5P6A9S7</accession>
<evidence type="ECO:0000313" key="3">
    <source>
        <dbReference type="EMBL" id="QFG76706.1"/>
    </source>
</evidence>
<organism evidence="3">
    <name type="scientific">Raoultella planticola</name>
    <name type="common">Klebsiella planticola</name>
    <dbReference type="NCBI Taxonomy" id="575"/>
    <lineage>
        <taxon>Bacteria</taxon>
        <taxon>Pseudomonadati</taxon>
        <taxon>Pseudomonadota</taxon>
        <taxon>Gammaproteobacteria</taxon>
        <taxon>Enterobacterales</taxon>
        <taxon>Enterobacteriaceae</taxon>
        <taxon>Klebsiella/Raoultella group</taxon>
        <taxon>Raoultella</taxon>
    </lineage>
</organism>
<dbReference type="Pfam" id="PF13332">
    <property type="entry name" value="Fil_haemagg_2"/>
    <property type="match status" value="1"/>
</dbReference>
<feature type="region of interest" description="Disordered" evidence="2">
    <location>
        <begin position="88"/>
        <end position="118"/>
    </location>
</feature>
<keyword evidence="1" id="KW-0800">Toxin</keyword>
<evidence type="ECO:0000256" key="1">
    <source>
        <dbReference type="ARBA" id="ARBA00022656"/>
    </source>
</evidence>
<evidence type="ECO:0000256" key="2">
    <source>
        <dbReference type="SAM" id="MobiDB-lite"/>
    </source>
</evidence>
<evidence type="ECO:0008006" key="4">
    <source>
        <dbReference type="Google" id="ProtNLM"/>
    </source>
</evidence>